<accession>A0A368NIU0</accession>
<gene>
    <name evidence="1" type="ORF">DXT89_22595</name>
</gene>
<evidence type="ECO:0008006" key="3">
    <source>
        <dbReference type="Google" id="ProtNLM"/>
    </source>
</evidence>
<name>A0A368NIU0_AGRVI</name>
<comment type="caution">
    <text evidence="1">The sequence shown here is derived from an EMBL/GenBank/DDBJ whole genome shotgun (WGS) entry which is preliminary data.</text>
</comment>
<dbReference type="AlphaFoldDB" id="A0A368NIU0"/>
<dbReference type="GeneID" id="60684791"/>
<evidence type="ECO:0000313" key="2">
    <source>
        <dbReference type="Proteomes" id="UP000436911"/>
    </source>
</evidence>
<dbReference type="OrthoDB" id="8295403at2"/>
<sequence>MTEKPLHVLVAEKQALIAIEIEVLLTEVAGGKITVCLPRDMPLRLTEARYDVVLIDATIMPEQNRTRFDLIRSHNAGVVFLTSFDEVPGFSQPEPGFALLTKPFDEQRLLAAVFQAAANRDPMGMGLDTKINGNGADQGPNR</sequence>
<dbReference type="Proteomes" id="UP000436911">
    <property type="component" value="Unassembled WGS sequence"/>
</dbReference>
<dbReference type="RefSeq" id="WP_060716856.1">
    <property type="nucleotide sequence ID" value="NZ_CP055265.1"/>
</dbReference>
<organism evidence="1 2">
    <name type="scientific">Agrobacterium vitis</name>
    <name type="common">Rhizobium vitis</name>
    <dbReference type="NCBI Taxonomy" id="373"/>
    <lineage>
        <taxon>Bacteria</taxon>
        <taxon>Pseudomonadati</taxon>
        <taxon>Pseudomonadota</taxon>
        <taxon>Alphaproteobacteria</taxon>
        <taxon>Hyphomicrobiales</taxon>
        <taxon>Rhizobiaceae</taxon>
        <taxon>Rhizobium/Agrobacterium group</taxon>
        <taxon>Agrobacterium</taxon>
    </lineage>
</organism>
<proteinExistence type="predicted"/>
<dbReference type="Gene3D" id="3.40.50.2300">
    <property type="match status" value="1"/>
</dbReference>
<evidence type="ECO:0000313" key="1">
    <source>
        <dbReference type="EMBL" id="KAA3521959.1"/>
    </source>
</evidence>
<dbReference type="SUPFAM" id="SSF52172">
    <property type="entry name" value="CheY-like"/>
    <property type="match status" value="1"/>
</dbReference>
<protein>
    <recommendedName>
        <fullName evidence="3">Response regulator</fullName>
    </recommendedName>
</protein>
<dbReference type="InterPro" id="IPR011006">
    <property type="entry name" value="CheY-like_superfamily"/>
</dbReference>
<dbReference type="EMBL" id="QUSG01000020">
    <property type="protein sequence ID" value="KAA3521959.1"/>
    <property type="molecule type" value="Genomic_DNA"/>
</dbReference>
<reference evidence="1 2" key="1">
    <citation type="submission" date="2018-08" db="EMBL/GenBank/DDBJ databases">
        <title>Genome sequencing of Agrobacterium vitis strain ICMP 10754.</title>
        <authorList>
            <person name="Visnovsky S.B."/>
            <person name="Pitman A.R."/>
        </authorList>
    </citation>
    <scope>NUCLEOTIDE SEQUENCE [LARGE SCALE GENOMIC DNA]</scope>
    <source>
        <strain evidence="1 2">ICMP 10754</strain>
    </source>
</reference>